<dbReference type="SUPFAM" id="SSF88688">
    <property type="entry name" value="Families 57/38 glycoside transferase middle domain"/>
    <property type="match status" value="1"/>
</dbReference>
<evidence type="ECO:0000313" key="7">
    <source>
        <dbReference type="Proteomes" id="UP000199695"/>
    </source>
</evidence>
<dbReference type="CDD" id="cd10789">
    <property type="entry name" value="GH38N_AMII_ER_cytosolic"/>
    <property type="match status" value="1"/>
</dbReference>
<dbReference type="Pfam" id="PF09261">
    <property type="entry name" value="Alpha-mann_mid"/>
    <property type="match status" value="1"/>
</dbReference>
<keyword evidence="7" id="KW-1185">Reference proteome</keyword>
<dbReference type="OrthoDB" id="9772207at2"/>
<dbReference type="Gene3D" id="2.60.40.1180">
    <property type="entry name" value="Golgi alpha-mannosidase II"/>
    <property type="match status" value="1"/>
</dbReference>
<dbReference type="InterPro" id="IPR000602">
    <property type="entry name" value="Glyco_hydro_38_N"/>
</dbReference>
<comment type="similarity">
    <text evidence="1">Belongs to the glycosyl hydrolase 38 family.</text>
</comment>
<dbReference type="InterPro" id="IPR041147">
    <property type="entry name" value="GH38_C"/>
</dbReference>
<gene>
    <name evidence="6" type="ORF">SAMN05444955_110152</name>
</gene>
<dbReference type="SUPFAM" id="SSF74650">
    <property type="entry name" value="Galactose mutarotase-like"/>
    <property type="match status" value="1"/>
</dbReference>
<dbReference type="InterPro" id="IPR015341">
    <property type="entry name" value="Glyco_hydro_38_cen"/>
</dbReference>
<dbReference type="RefSeq" id="WP_089969755.1">
    <property type="nucleotide sequence ID" value="NZ_FOCQ01000010.1"/>
</dbReference>
<dbReference type="PANTHER" id="PTHR46017">
    <property type="entry name" value="ALPHA-MANNOSIDASE 2C1"/>
    <property type="match status" value="1"/>
</dbReference>
<evidence type="ECO:0000256" key="4">
    <source>
        <dbReference type="ARBA" id="ARBA00023295"/>
    </source>
</evidence>
<feature type="domain" description="Glycoside hydrolase family 38 central" evidence="5">
    <location>
        <begin position="267"/>
        <end position="344"/>
    </location>
</feature>
<protein>
    <submittedName>
        <fullName evidence="6">Alpha-mannosidase</fullName>
    </submittedName>
</protein>
<dbReference type="Gene3D" id="1.20.1270.50">
    <property type="entry name" value="Glycoside hydrolase family 38, central domain"/>
    <property type="match status" value="1"/>
</dbReference>
<dbReference type="FunFam" id="1.20.1270.50:FF:000004">
    <property type="entry name" value="alpha-mannosidase 2C1 isoform X1"/>
    <property type="match status" value="1"/>
</dbReference>
<dbReference type="STRING" id="1173111.SAMN05444955_110152"/>
<dbReference type="GO" id="GO:0006013">
    <property type="term" value="P:mannose metabolic process"/>
    <property type="evidence" value="ECO:0007669"/>
    <property type="project" value="InterPro"/>
</dbReference>
<dbReference type="Pfam" id="PF17677">
    <property type="entry name" value="Glyco_hydro38C2"/>
    <property type="match status" value="1"/>
</dbReference>
<proteinExistence type="inferred from homology"/>
<dbReference type="InterPro" id="IPR011013">
    <property type="entry name" value="Gal_mutarotase_sf_dom"/>
</dbReference>
<name>A0A1H8G9R8_9BACL</name>
<dbReference type="Pfam" id="PF07748">
    <property type="entry name" value="Glyco_hydro_38C"/>
    <property type="match status" value="1"/>
</dbReference>
<evidence type="ECO:0000259" key="5">
    <source>
        <dbReference type="SMART" id="SM00872"/>
    </source>
</evidence>
<dbReference type="InterPro" id="IPR028995">
    <property type="entry name" value="Glyco_hydro_57/38_cen_sf"/>
</dbReference>
<dbReference type="GO" id="GO:0046872">
    <property type="term" value="F:metal ion binding"/>
    <property type="evidence" value="ECO:0007669"/>
    <property type="project" value="UniProtKB-KW"/>
</dbReference>
<organism evidence="6 7">
    <name type="scientific">Lihuaxuella thermophila</name>
    <dbReference type="NCBI Taxonomy" id="1173111"/>
    <lineage>
        <taxon>Bacteria</taxon>
        <taxon>Bacillati</taxon>
        <taxon>Bacillota</taxon>
        <taxon>Bacilli</taxon>
        <taxon>Bacillales</taxon>
        <taxon>Thermoactinomycetaceae</taxon>
        <taxon>Lihuaxuella</taxon>
    </lineage>
</organism>
<keyword evidence="4" id="KW-0326">Glycosidase</keyword>
<evidence type="ECO:0000256" key="2">
    <source>
        <dbReference type="ARBA" id="ARBA00022723"/>
    </source>
</evidence>
<dbReference type="InterPro" id="IPR011330">
    <property type="entry name" value="Glyco_hydro/deAcase_b/a-brl"/>
</dbReference>
<evidence type="ECO:0000256" key="3">
    <source>
        <dbReference type="ARBA" id="ARBA00022801"/>
    </source>
</evidence>
<dbReference type="EMBL" id="FOCQ01000010">
    <property type="protein sequence ID" value="SEN40510.1"/>
    <property type="molecule type" value="Genomic_DNA"/>
</dbReference>
<keyword evidence="3" id="KW-0378">Hydrolase</keyword>
<dbReference type="Gene3D" id="3.20.110.10">
    <property type="entry name" value="Glycoside hydrolase 38, N terminal domain"/>
    <property type="match status" value="1"/>
</dbReference>
<evidence type="ECO:0000313" key="6">
    <source>
        <dbReference type="EMBL" id="SEN40510.1"/>
    </source>
</evidence>
<dbReference type="PANTHER" id="PTHR46017:SF1">
    <property type="entry name" value="ALPHA-MANNOSIDASE 2C1"/>
    <property type="match status" value="1"/>
</dbReference>
<keyword evidence="2" id="KW-0479">Metal-binding</keyword>
<dbReference type="SMART" id="SM00872">
    <property type="entry name" value="Alpha-mann_mid"/>
    <property type="match status" value="1"/>
</dbReference>
<dbReference type="GO" id="GO:0009313">
    <property type="term" value="P:oligosaccharide catabolic process"/>
    <property type="evidence" value="ECO:0007669"/>
    <property type="project" value="TreeGrafter"/>
</dbReference>
<dbReference type="Gene3D" id="2.70.98.30">
    <property type="entry name" value="Golgi alpha-mannosidase II, domain 4"/>
    <property type="match status" value="1"/>
</dbReference>
<dbReference type="InterPro" id="IPR037094">
    <property type="entry name" value="Glyco_hydro_38_cen_sf"/>
</dbReference>
<dbReference type="InterPro" id="IPR011682">
    <property type="entry name" value="Glyco_hydro_38_C"/>
</dbReference>
<evidence type="ECO:0000256" key="1">
    <source>
        <dbReference type="ARBA" id="ARBA00009792"/>
    </source>
</evidence>
<dbReference type="InterPro" id="IPR013780">
    <property type="entry name" value="Glyco_hydro_b"/>
</dbReference>
<dbReference type="Proteomes" id="UP000199695">
    <property type="component" value="Unassembled WGS sequence"/>
</dbReference>
<dbReference type="SUPFAM" id="SSF88713">
    <property type="entry name" value="Glycoside hydrolase/deacetylase"/>
    <property type="match status" value="1"/>
</dbReference>
<dbReference type="GO" id="GO:0030246">
    <property type="term" value="F:carbohydrate binding"/>
    <property type="evidence" value="ECO:0007669"/>
    <property type="project" value="InterPro"/>
</dbReference>
<reference evidence="6 7" key="1">
    <citation type="submission" date="2016-10" db="EMBL/GenBank/DDBJ databases">
        <authorList>
            <person name="de Groot N.N."/>
        </authorList>
    </citation>
    <scope>NUCLEOTIDE SEQUENCE [LARGE SCALE GENOMIC DNA]</scope>
    <source>
        <strain evidence="6 7">DSM 46701</strain>
    </source>
</reference>
<accession>A0A1H8G9R8</accession>
<dbReference type="GO" id="GO:0004559">
    <property type="term" value="F:alpha-mannosidase activity"/>
    <property type="evidence" value="ECO:0007669"/>
    <property type="project" value="InterPro"/>
</dbReference>
<dbReference type="Pfam" id="PF01074">
    <property type="entry name" value="Glyco_hydro_38N"/>
    <property type="match status" value="1"/>
</dbReference>
<sequence>MKDKKLHMIGNAHLDPVWLWQWQEGFQETKATFRSALDRMKEDDEFLFTSSSAANYEWIEKNEPEMFEEIKQRIAEGRWEIVGGWWVEPDCNLPGGESFVRQGLYGQRYFKEKFGVTAKVGYNVDSFGHHAMLPQILKKSGMDFYIFMRPNPQEKGLPGRLFWWESDDGSRVLTFRIPFEYCTWGKDIEKHVRRTAGELRPPFDELMCFYGVGNHGGGPTRENLASIRRLHADPRFPTLVFSTPNRFFAEISKQDLPFPVVHDDLQHHASGCYAAHSGIKKWNRQAENLLLAAEKFSILANWTTGQPYPEDFDRAWKNVLFNQFHDILAGTSLEEAYEDARNMYGEAMSIASRGLNYAIQSLSWRIGIEQEEGMLPIVVFNPHSWNAKVNVEQEVNKLKPDAVLVDEKGNQVPVQTVQSHATAGRNRICFIADLPPMGYRVYKIRLQKEKESFPTVHADNHSLENDRYRIEIDPSTGFLTRLFDKEKKLDLLAGPAARPVVIEDKSDTWSHNVLRFDKEVGSFKAKKVYLAEHGPVKSVIRVVSEYGKSTLIQDFTMYRELNQIDVHVTVNWQEQFKVLKLKFPVNLIFRKSTYEIPYGHIVRENNGEEEPGQSWIDVSGTHPETGELVGLSLLNDGKYSFDIHNKEMSLTVLRSPIYAHHDPAVPDEEGFYSFIDQGIQRFTYSLLPHSGSWETAGTVKRAAELNQKPVTLIETYHEGPLPQIDSFLTVNQDNVIVTVLKKAEDSDALIVRCVETNHWASSARIELPKWNRVIEADFKPCEIKTFLVPKNAEQPIVETNLLEWTDETDGEGIEEYGNPRLVNR</sequence>
<dbReference type="InterPro" id="IPR027291">
    <property type="entry name" value="Glyco_hydro_38_N_sf"/>
</dbReference>
<dbReference type="AlphaFoldDB" id="A0A1H8G9R8"/>